<organism evidence="1 2">
    <name type="scientific">Glossina brevipalpis</name>
    <dbReference type="NCBI Taxonomy" id="37001"/>
    <lineage>
        <taxon>Eukaryota</taxon>
        <taxon>Metazoa</taxon>
        <taxon>Ecdysozoa</taxon>
        <taxon>Arthropoda</taxon>
        <taxon>Hexapoda</taxon>
        <taxon>Insecta</taxon>
        <taxon>Pterygota</taxon>
        <taxon>Neoptera</taxon>
        <taxon>Endopterygota</taxon>
        <taxon>Diptera</taxon>
        <taxon>Brachycera</taxon>
        <taxon>Muscomorpha</taxon>
        <taxon>Hippoboscoidea</taxon>
        <taxon>Glossinidae</taxon>
        <taxon>Glossina</taxon>
    </lineage>
</organism>
<dbReference type="EnsemblMetazoa" id="GBRI019105-RA">
    <property type="protein sequence ID" value="GBRI019105-PA"/>
    <property type="gene ID" value="GBRI019105"/>
</dbReference>
<protein>
    <submittedName>
        <fullName evidence="1">Uncharacterized protein</fullName>
    </submittedName>
</protein>
<dbReference type="Proteomes" id="UP000091820">
    <property type="component" value="Unassembled WGS sequence"/>
</dbReference>
<reference evidence="1" key="2">
    <citation type="submission" date="2020-05" db="UniProtKB">
        <authorList>
            <consortium name="EnsemblMetazoa"/>
        </authorList>
    </citation>
    <scope>IDENTIFICATION</scope>
    <source>
        <strain evidence="1">IAEA</strain>
    </source>
</reference>
<dbReference type="AlphaFoldDB" id="A0A1A9WGR1"/>
<sequence>MTAAKNAKQLGTVRTAFDVAAAADVISPRRNVSDTIAFIALTCTCDGRHGYTIISVVDKYFRTAYTKKPCEHNRIINTILKYNLSVYDDVMVAATVVVIAVVDFVA</sequence>
<name>A0A1A9WGR1_9MUSC</name>
<accession>A0A1A9WGR1</accession>
<dbReference type="VEuPathDB" id="VectorBase:GBRI019105"/>
<evidence type="ECO:0000313" key="1">
    <source>
        <dbReference type="EnsemblMetazoa" id="GBRI019105-PA"/>
    </source>
</evidence>
<keyword evidence="2" id="KW-1185">Reference proteome</keyword>
<evidence type="ECO:0000313" key="2">
    <source>
        <dbReference type="Proteomes" id="UP000091820"/>
    </source>
</evidence>
<proteinExistence type="predicted"/>
<reference evidence="2" key="1">
    <citation type="submission" date="2014-03" db="EMBL/GenBank/DDBJ databases">
        <authorList>
            <person name="Aksoy S."/>
            <person name="Warren W."/>
            <person name="Wilson R.K."/>
        </authorList>
    </citation>
    <scope>NUCLEOTIDE SEQUENCE [LARGE SCALE GENOMIC DNA]</scope>
    <source>
        <strain evidence="2">IAEA</strain>
    </source>
</reference>